<sequence>MPHPAPASADVAEIDVYSADAYENGIPHESFATLRREAPVHRHPDPEVPEGFWAVTRHADVVTVSRNPEIFSSYERLSLLIEPVGDTLDTQRMMMLNMDPPEHSRLRNIVNRGFTPRTTLTLEGKVEAACERIVDEALAQGEGDFVTMCSAELPLVVIADLMGVPQEHRHQLFHWSNALVGSEDPDLRKGEGPDAGQAVQMEMFAYADQLGAEKRACPVDDIVSKLVQPDRDGNELTALEFDLFFMLLAVAGNETTRNAISGGMLALIEHPEQWARLKADPEGLAATAADEIVRWVSPVNAFRRTAVQETELGGQKISVGDKVIVFYGSANRDESVFEDPHTFDIGRDPNPMLGFGGGGPHFCLGRHLAKLELEIMFKTMARKFDRVELTGPARRMRSNFLNGVKDMPVRIIPA</sequence>
<dbReference type="InterPro" id="IPR001128">
    <property type="entry name" value="Cyt_P450"/>
</dbReference>
<keyword evidence="8" id="KW-1185">Reference proteome</keyword>
<evidence type="ECO:0000256" key="1">
    <source>
        <dbReference type="ARBA" id="ARBA00010617"/>
    </source>
</evidence>
<dbReference type="RefSeq" id="WP_235050065.1">
    <property type="nucleotide sequence ID" value="NZ_JAKFHA010000001.1"/>
</dbReference>
<name>A0AA41PUA7_9ACTN</name>
<dbReference type="GO" id="GO:0005506">
    <property type="term" value="F:iron ion binding"/>
    <property type="evidence" value="ECO:0007669"/>
    <property type="project" value="InterPro"/>
</dbReference>
<keyword evidence="5" id="KW-0408">Iron</keyword>
<comment type="similarity">
    <text evidence="1">Belongs to the cytochrome P450 family.</text>
</comment>
<dbReference type="InterPro" id="IPR002397">
    <property type="entry name" value="Cyt_P450_B"/>
</dbReference>
<dbReference type="Proteomes" id="UP001165378">
    <property type="component" value="Unassembled WGS sequence"/>
</dbReference>
<keyword evidence="3" id="KW-0479">Metal-binding</keyword>
<dbReference type="SUPFAM" id="SSF48264">
    <property type="entry name" value="Cytochrome P450"/>
    <property type="match status" value="1"/>
</dbReference>
<dbReference type="PANTHER" id="PTHR46696:SF4">
    <property type="entry name" value="BIOTIN BIOSYNTHESIS CYTOCHROME P450"/>
    <property type="match status" value="1"/>
</dbReference>
<dbReference type="GO" id="GO:0036199">
    <property type="term" value="F:cholest-4-en-3-one 26-monooxygenase activity"/>
    <property type="evidence" value="ECO:0007669"/>
    <property type="project" value="TreeGrafter"/>
</dbReference>
<gene>
    <name evidence="7" type="ORF">LZ495_02005</name>
</gene>
<evidence type="ECO:0000256" key="6">
    <source>
        <dbReference type="ARBA" id="ARBA00023033"/>
    </source>
</evidence>
<dbReference type="GO" id="GO:0006707">
    <property type="term" value="P:cholesterol catabolic process"/>
    <property type="evidence" value="ECO:0007669"/>
    <property type="project" value="TreeGrafter"/>
</dbReference>
<dbReference type="PRINTS" id="PR00359">
    <property type="entry name" value="BP450"/>
</dbReference>
<evidence type="ECO:0000313" key="8">
    <source>
        <dbReference type="Proteomes" id="UP001165378"/>
    </source>
</evidence>
<keyword evidence="6" id="KW-0503">Monooxygenase</keyword>
<dbReference type="GO" id="GO:0020037">
    <property type="term" value="F:heme binding"/>
    <property type="evidence" value="ECO:0007669"/>
    <property type="project" value="InterPro"/>
</dbReference>
<comment type="caution">
    <text evidence="7">The sequence shown here is derived from an EMBL/GenBank/DDBJ whole genome shotgun (WGS) entry which is preliminary data.</text>
</comment>
<keyword evidence="4" id="KW-0560">Oxidoreductase</keyword>
<protein>
    <submittedName>
        <fullName evidence="7">Cytochrome P450</fullName>
    </submittedName>
</protein>
<evidence type="ECO:0000256" key="4">
    <source>
        <dbReference type="ARBA" id="ARBA00023002"/>
    </source>
</evidence>
<dbReference type="Gene3D" id="1.10.630.10">
    <property type="entry name" value="Cytochrome P450"/>
    <property type="match status" value="1"/>
</dbReference>
<dbReference type="PANTHER" id="PTHR46696">
    <property type="entry name" value="P450, PUTATIVE (EUROFUNG)-RELATED"/>
    <property type="match status" value="1"/>
</dbReference>
<organism evidence="7 8">
    <name type="scientific">Yinghuangia soli</name>
    <dbReference type="NCBI Taxonomy" id="2908204"/>
    <lineage>
        <taxon>Bacteria</taxon>
        <taxon>Bacillati</taxon>
        <taxon>Actinomycetota</taxon>
        <taxon>Actinomycetes</taxon>
        <taxon>Kitasatosporales</taxon>
        <taxon>Streptomycetaceae</taxon>
        <taxon>Yinghuangia</taxon>
    </lineage>
</organism>
<evidence type="ECO:0000256" key="3">
    <source>
        <dbReference type="ARBA" id="ARBA00022723"/>
    </source>
</evidence>
<evidence type="ECO:0000313" key="7">
    <source>
        <dbReference type="EMBL" id="MCF2526000.1"/>
    </source>
</evidence>
<evidence type="ECO:0000256" key="5">
    <source>
        <dbReference type="ARBA" id="ARBA00023004"/>
    </source>
</evidence>
<proteinExistence type="inferred from homology"/>
<accession>A0AA41PUA7</accession>
<dbReference type="CDD" id="cd11033">
    <property type="entry name" value="CYP142-like"/>
    <property type="match status" value="1"/>
</dbReference>
<keyword evidence="2" id="KW-0349">Heme</keyword>
<reference evidence="7" key="1">
    <citation type="submission" date="2022-01" db="EMBL/GenBank/DDBJ databases">
        <title>Genome-Based Taxonomic Classification of the Phylum Actinobacteria.</title>
        <authorList>
            <person name="Gao Y."/>
        </authorList>
    </citation>
    <scope>NUCLEOTIDE SEQUENCE</scope>
    <source>
        <strain evidence="7">KLBMP 8922</strain>
    </source>
</reference>
<dbReference type="AlphaFoldDB" id="A0AA41PUA7"/>
<dbReference type="InterPro" id="IPR036396">
    <property type="entry name" value="Cyt_P450_sf"/>
</dbReference>
<dbReference type="FunFam" id="1.10.630.10:FF:000018">
    <property type="entry name" value="Cytochrome P450 monooxygenase"/>
    <property type="match status" value="1"/>
</dbReference>
<evidence type="ECO:0000256" key="2">
    <source>
        <dbReference type="ARBA" id="ARBA00022617"/>
    </source>
</evidence>
<dbReference type="GO" id="GO:0008395">
    <property type="term" value="F:steroid hydroxylase activity"/>
    <property type="evidence" value="ECO:0007669"/>
    <property type="project" value="TreeGrafter"/>
</dbReference>
<dbReference type="EMBL" id="JAKFHA010000001">
    <property type="protein sequence ID" value="MCF2526000.1"/>
    <property type="molecule type" value="Genomic_DNA"/>
</dbReference>
<dbReference type="Pfam" id="PF00067">
    <property type="entry name" value="p450"/>
    <property type="match status" value="1"/>
</dbReference>